<gene>
    <name evidence="2" type="ORF">LPB04_09450</name>
</gene>
<sequence>MGAAHWQGGHAGRTGLVLAALAVSTALPAFQPAAAAVPVQAKESEANEVLLEVRLGSMVLSDAVTAYELGRDVYLPLGEMARLLTLAIRVMPGAGRASGYILSEQRNFSLDAGGRAVDIAGKREAVDPAQLKLEGDEIYVASRLLARWLPVDLDLDMPSLALKVRPREQLPLQARLQRRERGRLPGRPGGYIDPGYPRLATPYRLADVPFIDQTLGFGLDGRGGARSTAASWSAYAATDLLGMEAALYVSRNLHAPMSAPRLTLGRHDPDGGLLGPLGARSVLFGSVPVPGVANISGSSATGDGIALSNRRLDQPTSFDRHTLQGDLPPGWDVELYYNEALVGVQQPGPGGKYSFDDQPLAYGPNEFRLVFHGPLGQLRIERQSFLLEQSALPRGALFYDLAAHRDREGRQRALAQFEWGVGEHLNATAGWQRLPLFGATRSYANLGLRSYWNSVILTADTVQADDRGRLAQLGLKTRLGNVAISASHARLDKFTSEFFTSTNDPVRTRDELRAEGVLALGSASFFPLSLQFRRDLLTSSLERREIQGRLSAYRNGTALSNALRWQSLGAARHADGALQVSRRMAGIGITSQLQYTLAPAARLDSAAVSADWVLRDGYMLNLGLTRLFQQRELRAAGSLNKSLGSFGLGLSGFYSSRRELGIGVRLFMAMGLEPRRGRVLLEAQPMANMGAGSVRVFLDKNLNGTKDEGEEGIAGAGFTINGANVAVRTDAGGVAWLPRLPASRHADIGLDPDTLEDPQWQPQIKGVRIVPRPGKVSRVDFAVSMTGEVDGTTWLLGQGGRRPVGDLRLELVDASGKVAATINSAADGYYVMTGIFPGEYVLRVAPEQLERLGLQQAGTHTITIGPEGSVLNGRDLDVRPLGGA</sequence>
<keyword evidence="1" id="KW-0732">Signal</keyword>
<reference evidence="2 3" key="1">
    <citation type="submission" date="2020-10" db="EMBL/GenBank/DDBJ databases">
        <title>Genome sequencing of Massilia sp. LPB0304.</title>
        <authorList>
            <person name="Kim J."/>
        </authorList>
    </citation>
    <scope>NUCLEOTIDE SEQUENCE [LARGE SCALE GENOMIC DNA]</scope>
    <source>
        <strain evidence="2 3">LPB0304</strain>
    </source>
</reference>
<organism evidence="2 3">
    <name type="scientific">Massilia litorea</name>
    <dbReference type="NCBI Taxonomy" id="2769491"/>
    <lineage>
        <taxon>Bacteria</taxon>
        <taxon>Pseudomonadati</taxon>
        <taxon>Pseudomonadota</taxon>
        <taxon>Betaproteobacteria</taxon>
        <taxon>Burkholderiales</taxon>
        <taxon>Oxalobacteraceae</taxon>
        <taxon>Telluria group</taxon>
        <taxon>Massilia</taxon>
    </lineage>
</organism>
<dbReference type="KEGG" id="mlir:LPB04_09450"/>
<evidence type="ECO:0000313" key="3">
    <source>
        <dbReference type="Proteomes" id="UP000593875"/>
    </source>
</evidence>
<evidence type="ECO:0000256" key="1">
    <source>
        <dbReference type="SAM" id="SignalP"/>
    </source>
</evidence>
<dbReference type="Proteomes" id="UP000593875">
    <property type="component" value="Chromosome"/>
</dbReference>
<protein>
    <recommendedName>
        <fullName evidence="4">Carboxypeptidase regulatory-like domain-containing protein</fullName>
    </recommendedName>
</protein>
<proteinExistence type="predicted"/>
<feature type="signal peptide" evidence="1">
    <location>
        <begin position="1"/>
        <end position="35"/>
    </location>
</feature>
<dbReference type="EMBL" id="CP062941">
    <property type="protein sequence ID" value="QOL51449.1"/>
    <property type="molecule type" value="Genomic_DNA"/>
</dbReference>
<dbReference type="Gene3D" id="2.60.40.10">
    <property type="entry name" value="Immunoglobulins"/>
    <property type="match status" value="1"/>
</dbReference>
<name>A0A7L9UAI9_9BURK</name>
<dbReference type="InterPro" id="IPR013783">
    <property type="entry name" value="Ig-like_fold"/>
</dbReference>
<evidence type="ECO:0000313" key="2">
    <source>
        <dbReference type="EMBL" id="QOL51449.1"/>
    </source>
</evidence>
<feature type="chain" id="PRO_5032990133" description="Carboxypeptidase regulatory-like domain-containing protein" evidence="1">
    <location>
        <begin position="36"/>
        <end position="884"/>
    </location>
</feature>
<dbReference type="RefSeq" id="WP_193688424.1">
    <property type="nucleotide sequence ID" value="NZ_CP062941.1"/>
</dbReference>
<keyword evidence="3" id="KW-1185">Reference proteome</keyword>
<dbReference type="AlphaFoldDB" id="A0A7L9UAI9"/>
<evidence type="ECO:0008006" key="4">
    <source>
        <dbReference type="Google" id="ProtNLM"/>
    </source>
</evidence>
<accession>A0A7L9UAI9</accession>
<dbReference type="SUPFAM" id="SSF49478">
    <property type="entry name" value="Cna protein B-type domain"/>
    <property type="match status" value="1"/>
</dbReference>